<organism evidence="1 2">
    <name type="scientific">Tannerella forsythia</name>
    <name type="common">Bacteroides forsythus</name>
    <dbReference type="NCBI Taxonomy" id="28112"/>
    <lineage>
        <taxon>Bacteria</taxon>
        <taxon>Pseudomonadati</taxon>
        <taxon>Bacteroidota</taxon>
        <taxon>Bacteroidia</taxon>
        <taxon>Bacteroidales</taxon>
        <taxon>Tannerellaceae</taxon>
        <taxon>Tannerella</taxon>
    </lineage>
</organism>
<evidence type="ECO:0000313" key="1">
    <source>
        <dbReference type="EMBL" id="SCQ24722.1"/>
    </source>
</evidence>
<dbReference type="InterPro" id="IPR051698">
    <property type="entry name" value="Transposase_11-like"/>
</dbReference>
<accession>A0A1D3UU58</accession>
<protein>
    <recommendedName>
        <fullName evidence="3">Transposase IS4-like domain-containing protein</fullName>
    </recommendedName>
</protein>
<dbReference type="PANTHER" id="PTHR30298">
    <property type="entry name" value="H REPEAT-ASSOCIATED PREDICTED TRANSPOSASE"/>
    <property type="match status" value="1"/>
</dbReference>
<dbReference type="AlphaFoldDB" id="A0A1D3UU58"/>
<dbReference type="Proteomes" id="UP000182057">
    <property type="component" value="Unassembled WGS sequence"/>
</dbReference>
<dbReference type="GeneID" id="95971900"/>
<name>A0A1D3UU58_TANFO</name>
<dbReference type="EMBL" id="FMMM01000083">
    <property type="protein sequence ID" value="SCQ24722.1"/>
    <property type="molecule type" value="Genomic_DNA"/>
</dbReference>
<dbReference type="NCBIfam" id="NF033564">
    <property type="entry name" value="transpos_ISAs1"/>
    <property type="match status" value="1"/>
</dbReference>
<evidence type="ECO:0000313" key="2">
    <source>
        <dbReference type="Proteomes" id="UP000182057"/>
    </source>
</evidence>
<dbReference type="PANTHER" id="PTHR30298:SF0">
    <property type="entry name" value="PROTEIN YBFL-RELATED"/>
    <property type="match status" value="1"/>
</dbReference>
<dbReference type="RefSeq" id="WP_080561830.1">
    <property type="nucleotide sequence ID" value="NZ_CALHNL010000022.1"/>
</dbReference>
<gene>
    <name evidence="1" type="ORF">TFUB20_02653</name>
</gene>
<evidence type="ECO:0008006" key="3">
    <source>
        <dbReference type="Google" id="ProtNLM"/>
    </source>
</evidence>
<reference evidence="1 2" key="1">
    <citation type="submission" date="2016-09" db="EMBL/GenBank/DDBJ databases">
        <authorList>
            <person name="Capua I."/>
            <person name="De Benedictis P."/>
            <person name="Joannis T."/>
            <person name="Lombin L.H."/>
            <person name="Cattoli G."/>
        </authorList>
    </citation>
    <scope>NUCLEOTIDE SEQUENCE [LARGE SCALE GENOMIC DNA]</scope>
    <source>
        <strain evidence="1 2">UB20</strain>
    </source>
</reference>
<proteinExistence type="predicted"/>
<sequence length="140" mass="15693">MVNVCVDPRREEGVRVFSWVDEVGLSLIQETVVEKHNELQAIPEVLDSLDLSGAVVSIDAMGTQTAIAEQIIRSNADYVLVSRATRNICMRMSNLILQVNINIILTKPWRKIMVVLRSVSTQLCKPQRSLMRVNIFSGKA</sequence>
<dbReference type="InterPro" id="IPR047647">
    <property type="entry name" value="ISAs1_transpos"/>
</dbReference>